<dbReference type="Gene3D" id="1.25.10.10">
    <property type="entry name" value="Leucine-rich Repeat Variant"/>
    <property type="match status" value="1"/>
</dbReference>
<evidence type="ECO:0000256" key="3">
    <source>
        <dbReference type="ARBA" id="ARBA00022618"/>
    </source>
</evidence>
<dbReference type="InterPro" id="IPR016024">
    <property type="entry name" value="ARM-type_fold"/>
</dbReference>
<evidence type="ECO:0000313" key="7">
    <source>
        <dbReference type="Proteomes" id="UP001152795"/>
    </source>
</evidence>
<dbReference type="EMBL" id="CACRXK020013744">
    <property type="protein sequence ID" value="CAB4025665.1"/>
    <property type="molecule type" value="Genomic_DNA"/>
</dbReference>
<comment type="similarity">
    <text evidence="1">Belongs to the ataxin-10 family.</text>
</comment>
<accession>A0A6S7J1C6</accession>
<name>A0A6S7J1C6_PARCT</name>
<dbReference type="SUPFAM" id="SSF48371">
    <property type="entry name" value="ARM repeat"/>
    <property type="match status" value="1"/>
</dbReference>
<dbReference type="GO" id="GO:0005829">
    <property type="term" value="C:cytosol"/>
    <property type="evidence" value="ECO:0007669"/>
    <property type="project" value="TreeGrafter"/>
</dbReference>
<evidence type="ECO:0000313" key="6">
    <source>
        <dbReference type="EMBL" id="CAB4025665.1"/>
    </source>
</evidence>
<proteinExistence type="inferred from homology"/>
<dbReference type="Proteomes" id="UP001152795">
    <property type="component" value="Unassembled WGS sequence"/>
</dbReference>
<protein>
    <recommendedName>
        <fullName evidence="2">Ataxin-10</fullName>
    </recommendedName>
</protein>
<organism evidence="6 7">
    <name type="scientific">Paramuricea clavata</name>
    <name type="common">Red gorgonian</name>
    <name type="synonym">Violescent sea-whip</name>
    <dbReference type="NCBI Taxonomy" id="317549"/>
    <lineage>
        <taxon>Eukaryota</taxon>
        <taxon>Metazoa</taxon>
        <taxon>Cnidaria</taxon>
        <taxon>Anthozoa</taxon>
        <taxon>Octocorallia</taxon>
        <taxon>Malacalcyonacea</taxon>
        <taxon>Plexauridae</taxon>
        <taxon>Paramuricea</taxon>
    </lineage>
</organism>
<dbReference type="Pfam" id="PF09759">
    <property type="entry name" value="Atx10homo_assoc"/>
    <property type="match status" value="1"/>
</dbReference>
<dbReference type="InterPro" id="IPR011989">
    <property type="entry name" value="ARM-like"/>
</dbReference>
<feature type="non-terminal residue" evidence="6">
    <location>
        <position position="1"/>
    </location>
</feature>
<sequence>ALRETSSEENRKFFSDLSHFSNPSDNIANSAHPAFGFKRSLIQLIANVCYLNTMNQDCVRQMDCIPLLLDHCNIDDYNPYICQWAIFCLRNVLENNQGNQQVIRSLTQLGLASNTRLAEAGFVVEETTDGKLRVVGKQNRDTAP</sequence>
<keyword evidence="7" id="KW-1185">Reference proteome</keyword>
<dbReference type="AlphaFoldDB" id="A0A6S7J1C6"/>
<dbReference type="GO" id="GO:0051301">
    <property type="term" value="P:cell division"/>
    <property type="evidence" value="ECO:0007669"/>
    <property type="project" value="UniProtKB-KW"/>
</dbReference>
<comment type="function">
    <text evidence="5">May play a role in the regulation of cytokinesis. May play a role in signaling by stimulating protein glycosylation. Induces neuritogenesis by activating the Ras-MAP kinase pathway and is necessary for the survival of cerebellar neurons. Does not appear to play a major role in ciliogenesis.</text>
</comment>
<evidence type="ECO:0000256" key="4">
    <source>
        <dbReference type="ARBA" id="ARBA00023306"/>
    </source>
</evidence>
<evidence type="ECO:0000256" key="5">
    <source>
        <dbReference type="ARBA" id="ARBA00045173"/>
    </source>
</evidence>
<gene>
    <name evidence="6" type="ORF">PACLA_8A088870</name>
</gene>
<dbReference type="GO" id="GO:0031175">
    <property type="term" value="P:neuron projection development"/>
    <property type="evidence" value="ECO:0007669"/>
    <property type="project" value="TreeGrafter"/>
</dbReference>
<dbReference type="OrthoDB" id="379794at2759"/>
<dbReference type="PANTHER" id="PTHR13255:SF0">
    <property type="entry name" value="ATAXIN-10"/>
    <property type="match status" value="1"/>
</dbReference>
<dbReference type="InterPro" id="IPR051374">
    <property type="entry name" value="Ataxin-10/CTR86_families"/>
</dbReference>
<comment type="caution">
    <text evidence="6">The sequence shown here is derived from an EMBL/GenBank/DDBJ whole genome shotgun (WGS) entry which is preliminary data.</text>
</comment>
<evidence type="ECO:0000256" key="1">
    <source>
        <dbReference type="ARBA" id="ARBA00008384"/>
    </source>
</evidence>
<reference evidence="6" key="1">
    <citation type="submission" date="2020-04" db="EMBL/GenBank/DDBJ databases">
        <authorList>
            <person name="Alioto T."/>
            <person name="Alioto T."/>
            <person name="Gomez Garrido J."/>
        </authorList>
    </citation>
    <scope>NUCLEOTIDE SEQUENCE</scope>
    <source>
        <strain evidence="6">A484AB</strain>
    </source>
</reference>
<dbReference type="InterPro" id="IPR019156">
    <property type="entry name" value="Ataxin-10_domain"/>
</dbReference>
<keyword evidence="4" id="KW-0131">Cell cycle</keyword>
<keyword evidence="3" id="KW-0132">Cell division</keyword>
<evidence type="ECO:0000256" key="2">
    <source>
        <dbReference type="ARBA" id="ARBA00018804"/>
    </source>
</evidence>
<dbReference type="PANTHER" id="PTHR13255">
    <property type="entry name" value="ATAXIN-10"/>
    <property type="match status" value="1"/>
</dbReference>